<dbReference type="PANTHER" id="PTHR12147">
    <property type="entry name" value="METALLOPEPTIDASE M28 FAMILY MEMBER"/>
    <property type="match status" value="1"/>
</dbReference>
<accession>A0A4Y8ZVA1</accession>
<gene>
    <name evidence="3" type="ORF">E2493_01525</name>
</gene>
<dbReference type="SUPFAM" id="SSF52025">
    <property type="entry name" value="PA domain"/>
    <property type="match status" value="1"/>
</dbReference>
<feature type="signal peptide" evidence="1">
    <location>
        <begin position="1"/>
        <end position="21"/>
    </location>
</feature>
<dbReference type="GO" id="GO:0008235">
    <property type="term" value="F:metalloexopeptidase activity"/>
    <property type="evidence" value="ECO:0007669"/>
    <property type="project" value="InterPro"/>
</dbReference>
<keyword evidence="1" id="KW-0732">Signal</keyword>
<dbReference type="Gene3D" id="3.40.630.10">
    <property type="entry name" value="Zn peptidases"/>
    <property type="match status" value="1"/>
</dbReference>
<dbReference type="AlphaFoldDB" id="A0A4Y8ZVA1"/>
<feature type="domain" description="Peptidase M28" evidence="2">
    <location>
        <begin position="292"/>
        <end position="502"/>
    </location>
</feature>
<reference evidence="3 4" key="1">
    <citation type="submission" date="2019-03" db="EMBL/GenBank/DDBJ databases">
        <title>Genome sequence of Sphingomonas sp. 17J27-24.</title>
        <authorList>
            <person name="Kim M."/>
            <person name="Maeng S."/>
            <person name="Sathiyaraj S."/>
        </authorList>
    </citation>
    <scope>NUCLEOTIDE SEQUENCE [LARGE SCALE GENOMIC DNA]</scope>
    <source>
        <strain evidence="3 4">17J27-24</strain>
    </source>
</reference>
<keyword evidence="4" id="KW-1185">Reference proteome</keyword>
<dbReference type="EMBL" id="SPDV01000002">
    <property type="protein sequence ID" value="TFI59958.1"/>
    <property type="molecule type" value="Genomic_DNA"/>
</dbReference>
<keyword evidence="3" id="KW-0378">Hydrolase</keyword>
<dbReference type="InterPro" id="IPR045175">
    <property type="entry name" value="M28_fam"/>
</dbReference>
<dbReference type="InterPro" id="IPR046450">
    <property type="entry name" value="PA_dom_sf"/>
</dbReference>
<evidence type="ECO:0000313" key="4">
    <source>
        <dbReference type="Proteomes" id="UP000298213"/>
    </source>
</evidence>
<dbReference type="RefSeq" id="WP_135083024.1">
    <property type="nucleotide sequence ID" value="NZ_SPDV01000002.1"/>
</dbReference>
<dbReference type="OrthoDB" id="9778250at2"/>
<dbReference type="PANTHER" id="PTHR12147:SF26">
    <property type="entry name" value="PEPTIDASE M28 DOMAIN-CONTAINING PROTEIN"/>
    <property type="match status" value="1"/>
</dbReference>
<dbReference type="InterPro" id="IPR007484">
    <property type="entry name" value="Peptidase_M28"/>
</dbReference>
<organism evidence="3 4">
    <name type="scientific">Sphingomonas parva</name>
    <dbReference type="NCBI Taxonomy" id="2555898"/>
    <lineage>
        <taxon>Bacteria</taxon>
        <taxon>Pseudomonadati</taxon>
        <taxon>Pseudomonadota</taxon>
        <taxon>Alphaproteobacteria</taxon>
        <taxon>Sphingomonadales</taxon>
        <taxon>Sphingomonadaceae</taxon>
        <taxon>Sphingomonas</taxon>
    </lineage>
</organism>
<dbReference type="CDD" id="cd04820">
    <property type="entry name" value="PA_M28_1_1"/>
    <property type="match status" value="1"/>
</dbReference>
<dbReference type="Proteomes" id="UP000298213">
    <property type="component" value="Unassembled WGS sequence"/>
</dbReference>
<dbReference type="Gene3D" id="3.50.30.30">
    <property type="match status" value="1"/>
</dbReference>
<name>A0A4Y8ZVA1_9SPHN</name>
<comment type="caution">
    <text evidence="3">The sequence shown here is derived from an EMBL/GenBank/DDBJ whole genome shotgun (WGS) entry which is preliminary data.</text>
</comment>
<feature type="chain" id="PRO_5021291873" evidence="1">
    <location>
        <begin position="22"/>
        <end position="538"/>
    </location>
</feature>
<evidence type="ECO:0000259" key="2">
    <source>
        <dbReference type="Pfam" id="PF04389"/>
    </source>
</evidence>
<dbReference type="GO" id="GO:0006508">
    <property type="term" value="P:proteolysis"/>
    <property type="evidence" value="ECO:0007669"/>
    <property type="project" value="InterPro"/>
</dbReference>
<evidence type="ECO:0000256" key="1">
    <source>
        <dbReference type="SAM" id="SignalP"/>
    </source>
</evidence>
<proteinExistence type="predicted"/>
<protein>
    <submittedName>
        <fullName evidence="3">M20/M25/M40 family metallo-hydrolase</fullName>
    </submittedName>
</protein>
<sequence>MRHALFGTALLALTASSISFAQAPAGEPEFTPERFRSHVAFLGDDRLEGRDAGTRGYDLGALYVATQFEGLGLKPANGDSWYQQVPFVKFAIDPSRSAVTVGGRRFAHGAEVTVSPSAEQGPRTFEAPVVFVGYGIDAPEIGIDDYKGLDVRGKIVAMLGGTPKGLPSDIAAHLNSEKRRMAEKNGAAGIISLRTTREAAMRPWARAVARAGEPAMSWVGKDGKAFSPAPAIGFRATFDTPAAEALFAGAPRTLAQVLADAEREGSKPKGFALKPRVRFDQASTVERTTSPNVLAVLPGSDPTLAAEHVLLMAHLDGLGVHDREGDDDIHNGAMDNATGVATLIEVARAMTSGGQRPKRSILLAAVTAEEDGLLGAQYLANNPAVEKLVGVVNLDMPVLLYDFKDVIAFGAEHSTMGPIVARAGARMGVKLSPDPLPQEGLFTRSDHYRFVQQGIPSVFLMTGFENGGQEKFTGFLSGAYHSPKDDLNLPFDWQAGAKFAKLNYLIAREIADAPEAPRWYSDSFFGKTLAPNAPKAKR</sequence>
<dbReference type="Pfam" id="PF04389">
    <property type="entry name" value="Peptidase_M28"/>
    <property type="match status" value="1"/>
</dbReference>
<dbReference type="SUPFAM" id="SSF53187">
    <property type="entry name" value="Zn-dependent exopeptidases"/>
    <property type="match status" value="1"/>
</dbReference>
<evidence type="ECO:0000313" key="3">
    <source>
        <dbReference type="EMBL" id="TFI59958.1"/>
    </source>
</evidence>